<evidence type="ECO:0000313" key="7">
    <source>
        <dbReference type="Proteomes" id="UP000829354"/>
    </source>
</evidence>
<evidence type="ECO:0000313" key="5">
    <source>
        <dbReference type="EMBL" id="UMM24915.1"/>
    </source>
</evidence>
<evidence type="ECO:0000313" key="4">
    <source>
        <dbReference type="EMBL" id="ULU02298.1"/>
    </source>
</evidence>
<dbReference type="InterPro" id="IPR003582">
    <property type="entry name" value="ShKT_dom"/>
</dbReference>
<evidence type="ECO:0000256" key="2">
    <source>
        <dbReference type="SAM" id="SignalP"/>
    </source>
</evidence>
<dbReference type="EMBL" id="CP092622">
    <property type="protein sequence ID" value="UMM24915.1"/>
    <property type="molecule type" value="Genomic_DNA"/>
</dbReference>
<evidence type="ECO:0000313" key="6">
    <source>
        <dbReference type="Proteomes" id="UP000827892"/>
    </source>
</evidence>
<dbReference type="Proteomes" id="UP000829354">
    <property type="component" value="Chromosome III"/>
</dbReference>
<dbReference type="Proteomes" id="UP000827892">
    <property type="component" value="Chromosome III"/>
</dbReference>
<feature type="chain" id="PRO_5044707102" description="ShKT domain-containing protein" evidence="2">
    <location>
        <begin position="18"/>
        <end position="237"/>
    </location>
</feature>
<keyword evidence="2" id="KW-0732">Signal</keyword>
<dbReference type="AlphaFoldDB" id="A0AAE9EIZ5"/>
<dbReference type="PROSITE" id="PS51670">
    <property type="entry name" value="SHKT"/>
    <property type="match status" value="4"/>
</dbReference>
<gene>
    <name evidence="4" type="ORF">L3Y34_002096</name>
    <name evidence="5" type="ORF">L5515_004924</name>
</gene>
<dbReference type="EMBL" id="CP090893">
    <property type="protein sequence ID" value="ULU02298.1"/>
    <property type="molecule type" value="Genomic_DNA"/>
</dbReference>
<evidence type="ECO:0000256" key="1">
    <source>
        <dbReference type="PROSITE-ProRule" id="PRU01005"/>
    </source>
</evidence>
<sequence>MMLIFLILCVGLVDSVAEDCATNTRETRCSSIFEDLKNCYNATFKAMLGDCLVTCNACDSYTCSNPQPDTTLNCSALTSQCDSDTFGEFMKEKCPATCGKCNRKNANLCADKSKSEVCTTMAKFCNTVDYYDLLSRECPSTCNRCPNNGTTPGGNGNGNGTTACVDVANDCSTNTARCSDSKYAPLMHRLCPKTCDSCSNCEDTNKMCSAWVPHGFCTKYSQPVIMKTCARSCDLCK</sequence>
<accession>A0AAE9EIZ5</accession>
<dbReference type="Gene3D" id="1.10.10.1870">
    <property type="entry name" value="ShTK domain-like"/>
    <property type="match status" value="1"/>
</dbReference>
<keyword evidence="1" id="KW-1015">Disulfide bond</keyword>
<evidence type="ECO:0000259" key="3">
    <source>
        <dbReference type="PROSITE" id="PS51670"/>
    </source>
</evidence>
<feature type="signal peptide" evidence="2">
    <location>
        <begin position="1"/>
        <end position="17"/>
    </location>
</feature>
<feature type="domain" description="ShKT" evidence="3">
    <location>
        <begin position="164"/>
        <end position="198"/>
    </location>
</feature>
<reference evidence="4 6" key="2">
    <citation type="submission" date="2022-05" db="EMBL/GenBank/DDBJ databases">
        <title>Chromosome-level reference genomes for two strains of Caenorhabditis briggsae: an improved platform for comparative genomics.</title>
        <authorList>
            <person name="Stevens L."/>
            <person name="Andersen E.C."/>
        </authorList>
    </citation>
    <scope>NUCLEOTIDE SEQUENCE [LARGE SCALE GENOMIC DNA]</scope>
    <source>
        <strain evidence="4">QX1410_ONT</strain>
        <tissue evidence="4">Whole-organism</tissue>
    </source>
</reference>
<comment type="caution">
    <text evidence="1">Lacks conserved residue(s) required for the propagation of feature annotation.</text>
</comment>
<protein>
    <recommendedName>
        <fullName evidence="3">ShKT domain-containing protein</fullName>
    </recommendedName>
</protein>
<dbReference type="SMART" id="SM00254">
    <property type="entry name" value="ShKT"/>
    <property type="match status" value="4"/>
</dbReference>
<dbReference type="PANTHER" id="PTHR46219">
    <property type="entry name" value="PROTEIN CBG11138"/>
    <property type="match status" value="1"/>
</dbReference>
<dbReference type="PANTHER" id="PTHR46219:SF13">
    <property type="entry name" value="SHKT DOMAIN-CONTAINING PROTEIN"/>
    <property type="match status" value="1"/>
</dbReference>
<dbReference type="Gene3D" id="1.10.10.1940">
    <property type="match status" value="1"/>
</dbReference>
<dbReference type="Pfam" id="PF01549">
    <property type="entry name" value="ShK"/>
    <property type="match status" value="4"/>
</dbReference>
<proteinExistence type="predicted"/>
<reference evidence="5 7" key="1">
    <citation type="submission" date="2022-04" db="EMBL/GenBank/DDBJ databases">
        <title>Chromosome-level reference genomes for two strains of Caenorhabditis briggsae: an improved platform for comparative genomics.</title>
        <authorList>
            <person name="Stevens L."/>
            <person name="Andersen E."/>
        </authorList>
    </citation>
    <scope>NUCLEOTIDE SEQUENCE [LARGE SCALE GENOMIC DNA]</scope>
    <source>
        <strain evidence="5">VX34</strain>
        <tissue evidence="5">Whole-organism</tissue>
    </source>
</reference>
<feature type="domain" description="ShKT" evidence="3">
    <location>
        <begin position="201"/>
        <end position="236"/>
    </location>
</feature>
<name>A0AAE9EIZ5_CAEBR</name>
<feature type="domain" description="ShKT" evidence="3">
    <location>
        <begin position="109"/>
        <end position="145"/>
    </location>
</feature>
<dbReference type="OMA" id="CNRKNAN"/>
<organism evidence="5 7">
    <name type="scientific">Caenorhabditis briggsae</name>
    <dbReference type="NCBI Taxonomy" id="6238"/>
    <lineage>
        <taxon>Eukaryota</taxon>
        <taxon>Metazoa</taxon>
        <taxon>Ecdysozoa</taxon>
        <taxon>Nematoda</taxon>
        <taxon>Chromadorea</taxon>
        <taxon>Rhabditida</taxon>
        <taxon>Rhabditina</taxon>
        <taxon>Rhabditomorpha</taxon>
        <taxon>Rhabditoidea</taxon>
        <taxon>Rhabditidae</taxon>
        <taxon>Peloderinae</taxon>
        <taxon>Caenorhabditis</taxon>
    </lineage>
</organism>
<feature type="domain" description="ShKT" evidence="3">
    <location>
        <begin position="63"/>
        <end position="101"/>
    </location>
</feature>
<keyword evidence="7" id="KW-1185">Reference proteome</keyword>
<feature type="disulfide bond" evidence="1">
    <location>
        <begin position="164"/>
        <end position="198"/>
    </location>
</feature>